<feature type="transmembrane region" description="Helical" evidence="5">
    <location>
        <begin position="196"/>
        <end position="212"/>
    </location>
</feature>
<feature type="transmembrane region" description="Helical" evidence="5">
    <location>
        <begin position="175"/>
        <end position="190"/>
    </location>
</feature>
<feature type="transmembrane region" description="Helical" evidence="5">
    <location>
        <begin position="321"/>
        <end position="340"/>
    </location>
</feature>
<dbReference type="InterPro" id="IPR007016">
    <property type="entry name" value="O-antigen_ligase-rel_domated"/>
</dbReference>
<keyword evidence="4 5" id="KW-0472">Membrane</keyword>
<comment type="caution">
    <text evidence="7">The sequence shown here is derived from an EMBL/GenBank/DDBJ whole genome shotgun (WGS) entry which is preliminary data.</text>
</comment>
<keyword evidence="2 5" id="KW-0812">Transmembrane</keyword>
<protein>
    <submittedName>
        <fullName evidence="7">Polymerase</fullName>
    </submittedName>
</protein>
<accession>A0A845U2L1</accession>
<comment type="subcellular location">
    <subcellularLocation>
        <location evidence="1">Membrane</location>
        <topology evidence="1">Multi-pass membrane protein</topology>
    </subcellularLocation>
</comment>
<feature type="transmembrane region" description="Helical" evidence="5">
    <location>
        <begin position="140"/>
        <end position="163"/>
    </location>
</feature>
<dbReference type="AlphaFoldDB" id="A0A845U2L1"/>
<feature type="domain" description="O-antigen ligase-related" evidence="6">
    <location>
        <begin position="180"/>
        <end position="333"/>
    </location>
</feature>
<gene>
    <name evidence="7" type="ORF">GL267_00465</name>
</gene>
<sequence length="404" mass="45151">MKWRVPDGWMFTTYALPLFCFPLSTAGAGISTGLLLVSYAASGHWREWRRAGERPWAIPLALLMGWTLLGLLWTSNMAFGIKVAEATSYGMFAFIGATLPWKERWLKLLIRMFIAGALINEALAFLMTWHVLPWRNEDGIAYTGFADHIFISLVIIHVFLWMLWDFKYGWNFNKWVNGLIALAFFAQLVLAPGRSGQVLFVLLLPVAVWILYEGRWRYWISLSIAGLATGMLFIPSVHALFALGIHQLTHFNLHAADTNSSWGLRLIAMIGGVKMFLAHPLFGVGTGDFYPSILAMQASHTLPATPLFVMNTAANSYISEAAVLGVVGLGLFLWFLWALTREAWRSRTRPQGWFALTYISIYLVGGLFDGLSWGYADAITIALMAGLPLYQKSVIEPSDPSAPF</sequence>
<feature type="transmembrane region" description="Helical" evidence="5">
    <location>
        <begin position="56"/>
        <end position="73"/>
    </location>
</feature>
<feature type="transmembrane region" description="Helical" evidence="5">
    <location>
        <begin position="79"/>
        <end position="101"/>
    </location>
</feature>
<reference evidence="7" key="1">
    <citation type="submission" date="2019-11" db="EMBL/GenBank/DDBJ databases">
        <title>Acidithiobacillus ferrianus sp. nov.: a facultatively anaerobic and extremely acidophilic chemolithoautotroph.</title>
        <authorList>
            <person name="Norris P.R."/>
            <person name="Falagan C."/>
            <person name="Moya-Beltran A."/>
            <person name="Castro M."/>
            <person name="Quatrini R."/>
            <person name="Johnson D.B."/>
        </authorList>
    </citation>
    <scope>NUCLEOTIDE SEQUENCE [LARGE SCALE GENOMIC DNA]</scope>
    <source>
        <strain evidence="7">MG</strain>
    </source>
</reference>
<proteinExistence type="predicted"/>
<evidence type="ECO:0000256" key="5">
    <source>
        <dbReference type="SAM" id="Phobius"/>
    </source>
</evidence>
<feature type="transmembrane region" description="Helical" evidence="5">
    <location>
        <begin position="352"/>
        <end position="368"/>
    </location>
</feature>
<dbReference type="GO" id="GO:0016020">
    <property type="term" value="C:membrane"/>
    <property type="evidence" value="ECO:0007669"/>
    <property type="project" value="UniProtKB-SubCell"/>
</dbReference>
<dbReference type="InterPro" id="IPR051533">
    <property type="entry name" value="WaaL-like"/>
</dbReference>
<feature type="transmembrane region" description="Helical" evidence="5">
    <location>
        <begin position="219"/>
        <end position="242"/>
    </location>
</feature>
<dbReference type="PANTHER" id="PTHR37422:SF23">
    <property type="entry name" value="TEICHURONIC ACID BIOSYNTHESIS PROTEIN TUAE"/>
    <property type="match status" value="1"/>
</dbReference>
<name>A0A845U2L1_9PROT</name>
<keyword evidence="3 5" id="KW-1133">Transmembrane helix</keyword>
<evidence type="ECO:0000256" key="2">
    <source>
        <dbReference type="ARBA" id="ARBA00022692"/>
    </source>
</evidence>
<evidence type="ECO:0000313" key="7">
    <source>
        <dbReference type="EMBL" id="NDU41153.1"/>
    </source>
</evidence>
<feature type="transmembrane region" description="Helical" evidence="5">
    <location>
        <begin position="108"/>
        <end position="128"/>
    </location>
</feature>
<feature type="transmembrane region" description="Helical" evidence="5">
    <location>
        <begin position="14"/>
        <end position="36"/>
    </location>
</feature>
<dbReference type="PANTHER" id="PTHR37422">
    <property type="entry name" value="TEICHURONIC ACID BIOSYNTHESIS PROTEIN TUAE"/>
    <property type="match status" value="1"/>
</dbReference>
<evidence type="ECO:0000256" key="3">
    <source>
        <dbReference type="ARBA" id="ARBA00022989"/>
    </source>
</evidence>
<evidence type="ECO:0000256" key="4">
    <source>
        <dbReference type="ARBA" id="ARBA00023136"/>
    </source>
</evidence>
<organism evidence="7">
    <name type="scientific">Acidithiobacillus ferrianus</name>
    <dbReference type="NCBI Taxonomy" id="2678518"/>
    <lineage>
        <taxon>Bacteria</taxon>
        <taxon>Pseudomonadati</taxon>
        <taxon>Pseudomonadota</taxon>
        <taxon>Acidithiobacillia</taxon>
        <taxon>Acidithiobacillales</taxon>
        <taxon>Acidithiobacillaceae</taxon>
        <taxon>Acidithiobacillus</taxon>
    </lineage>
</organism>
<dbReference type="EMBL" id="WNJL01000001">
    <property type="protein sequence ID" value="NDU41153.1"/>
    <property type="molecule type" value="Genomic_DNA"/>
</dbReference>
<evidence type="ECO:0000256" key="1">
    <source>
        <dbReference type="ARBA" id="ARBA00004141"/>
    </source>
</evidence>
<dbReference type="Pfam" id="PF04932">
    <property type="entry name" value="Wzy_C"/>
    <property type="match status" value="1"/>
</dbReference>
<evidence type="ECO:0000259" key="6">
    <source>
        <dbReference type="Pfam" id="PF04932"/>
    </source>
</evidence>